<dbReference type="PANTHER" id="PTHR47016:SF5">
    <property type="entry name" value="CLP DOMAIN SUPERFAMILY PROTEIN"/>
    <property type="match status" value="1"/>
</dbReference>
<keyword evidence="1" id="KW-0677">Repeat</keyword>
<evidence type="ECO:0000313" key="3">
    <source>
        <dbReference type="EMBL" id="TVT21880.1"/>
    </source>
</evidence>
<comment type="caution">
    <text evidence="3">The sequence shown here is derived from an EMBL/GenBank/DDBJ whole genome shotgun (WGS) entry which is preliminary data.</text>
</comment>
<dbReference type="Pfam" id="PF02861">
    <property type="entry name" value="Clp_N"/>
    <property type="match status" value="1"/>
</dbReference>
<dbReference type="InterPro" id="IPR036628">
    <property type="entry name" value="Clp_N_dom_sf"/>
</dbReference>
<dbReference type="InterPro" id="IPR004176">
    <property type="entry name" value="Clp_R_N"/>
</dbReference>
<dbReference type="OrthoDB" id="3628183at2"/>
<accession>A0A558AC86</accession>
<dbReference type="EMBL" id="VJZA01000022">
    <property type="protein sequence ID" value="TVT21880.1"/>
    <property type="molecule type" value="Genomic_DNA"/>
</dbReference>
<evidence type="ECO:0000313" key="4">
    <source>
        <dbReference type="Proteomes" id="UP000318578"/>
    </source>
</evidence>
<gene>
    <name evidence="3" type="ORF">FNH06_15075</name>
</gene>
<dbReference type="InterPro" id="IPR044217">
    <property type="entry name" value="CLPT1/2"/>
</dbReference>
<name>A0A558AC86_9PSEU</name>
<reference evidence="3 4" key="1">
    <citation type="submission" date="2019-07" db="EMBL/GenBank/DDBJ databases">
        <title>New species of Amycolatopsis and Streptomyces.</title>
        <authorList>
            <person name="Duangmal K."/>
            <person name="Teo W.F.A."/>
            <person name="Lipun K."/>
        </authorList>
    </citation>
    <scope>NUCLEOTIDE SEQUENCE [LARGE SCALE GENOMIC DNA]</scope>
    <source>
        <strain evidence="3 4">JCM 30562</strain>
    </source>
</reference>
<dbReference type="PANTHER" id="PTHR47016">
    <property type="entry name" value="ATP-DEPENDENT CLP PROTEASE ATP-BINDING SUBUNIT CLPT1, CHLOROPLASTIC"/>
    <property type="match status" value="1"/>
</dbReference>
<proteinExistence type="predicted"/>
<evidence type="ECO:0000259" key="2">
    <source>
        <dbReference type="PROSITE" id="PS51903"/>
    </source>
</evidence>
<sequence length="206" mass="21575">MCPASGPVHTQDVSVTTRSTDRLRRVFALAEREAVTMGHEKLGTEHLLLGLVREEHDSEGTAGLLAGEGVDADLVRREIAGDAEQPVADARRDSPAFTAAAKAAVDQAAAVSDELVDHTVGVRHLLLGVLDTGECQAVRILHGLGADVDGLRARAYAGIAEDTSARASAGLEPVLSQQMIIMRMLGRVSARLDAIEARLPGDGGTS</sequence>
<dbReference type="Proteomes" id="UP000318578">
    <property type="component" value="Unassembled WGS sequence"/>
</dbReference>
<dbReference type="SUPFAM" id="SSF81923">
    <property type="entry name" value="Double Clp-N motif"/>
    <property type="match status" value="1"/>
</dbReference>
<keyword evidence="4" id="KW-1185">Reference proteome</keyword>
<organism evidence="3 4">
    <name type="scientific">Amycolatopsis acidiphila</name>
    <dbReference type="NCBI Taxonomy" id="715473"/>
    <lineage>
        <taxon>Bacteria</taxon>
        <taxon>Bacillati</taxon>
        <taxon>Actinomycetota</taxon>
        <taxon>Actinomycetes</taxon>
        <taxon>Pseudonocardiales</taxon>
        <taxon>Pseudonocardiaceae</taxon>
        <taxon>Amycolatopsis</taxon>
    </lineage>
</organism>
<dbReference type="PROSITE" id="PS51903">
    <property type="entry name" value="CLP_R"/>
    <property type="match status" value="1"/>
</dbReference>
<feature type="domain" description="Clp R" evidence="2">
    <location>
        <begin position="16"/>
        <end position="162"/>
    </location>
</feature>
<dbReference type="AlphaFoldDB" id="A0A558AC86"/>
<protein>
    <recommendedName>
        <fullName evidence="2">Clp R domain-containing protein</fullName>
    </recommendedName>
</protein>
<dbReference type="Gene3D" id="1.10.1780.10">
    <property type="entry name" value="Clp, N-terminal domain"/>
    <property type="match status" value="1"/>
</dbReference>
<evidence type="ECO:0000256" key="1">
    <source>
        <dbReference type="PROSITE-ProRule" id="PRU01251"/>
    </source>
</evidence>